<dbReference type="Proteomes" id="UP000536685">
    <property type="component" value="Unassembled WGS sequence"/>
</dbReference>
<dbReference type="PRINTS" id="PR00455">
    <property type="entry name" value="HTHTETR"/>
</dbReference>
<dbReference type="PROSITE" id="PS50977">
    <property type="entry name" value="HTH_TETR_2"/>
    <property type="match status" value="1"/>
</dbReference>
<dbReference type="SUPFAM" id="SSF46689">
    <property type="entry name" value="Homeodomain-like"/>
    <property type="match status" value="1"/>
</dbReference>
<evidence type="ECO:0000313" key="4">
    <source>
        <dbReference type="EMBL" id="MBB5843445.1"/>
    </source>
</evidence>
<dbReference type="GO" id="GO:0000976">
    <property type="term" value="F:transcription cis-regulatory region binding"/>
    <property type="evidence" value="ECO:0007669"/>
    <property type="project" value="TreeGrafter"/>
</dbReference>
<evidence type="ECO:0000256" key="1">
    <source>
        <dbReference type="ARBA" id="ARBA00023125"/>
    </source>
</evidence>
<evidence type="ECO:0000259" key="3">
    <source>
        <dbReference type="PROSITE" id="PS50977"/>
    </source>
</evidence>
<feature type="domain" description="HTH tetR-type" evidence="3">
    <location>
        <begin position="27"/>
        <end position="87"/>
    </location>
</feature>
<dbReference type="InterPro" id="IPR050109">
    <property type="entry name" value="HTH-type_TetR-like_transc_reg"/>
</dbReference>
<dbReference type="PANTHER" id="PTHR30055">
    <property type="entry name" value="HTH-TYPE TRANSCRIPTIONAL REGULATOR RUTR"/>
    <property type="match status" value="1"/>
</dbReference>
<dbReference type="InterPro" id="IPR009057">
    <property type="entry name" value="Homeodomain-like_sf"/>
</dbReference>
<sequence length="219" mass="23480">MSTPSVIDATTAGQVSLRNEPVQARSTARLAALMDAAAAVVDEIGYERLTTAMVAERAGASIGTVYRYFPDRIAVLQALGARNLERAMAKITAEIVDEKHIDWMSALSASMGVLVESFRDEPGFRSLRVGDVIDLRPAPNEQPFKSVLAAALLDGLVSRFGVPDNDEVRFAFETSIEISDALAARAFARNPQGDMTFLEAGRDIVGSLLAPHFGAPETV</sequence>
<dbReference type="RefSeq" id="WP_343061985.1">
    <property type="nucleotide sequence ID" value="NZ_JACHMJ010000001.1"/>
</dbReference>
<proteinExistence type="predicted"/>
<dbReference type="EMBL" id="JACHMJ010000001">
    <property type="protein sequence ID" value="MBB5843445.1"/>
    <property type="molecule type" value="Genomic_DNA"/>
</dbReference>
<dbReference type="InterPro" id="IPR041674">
    <property type="entry name" value="TetR_C_22"/>
</dbReference>
<organism evidence="4 5">
    <name type="scientific">Conyzicola lurida</name>
    <dbReference type="NCBI Taxonomy" id="1172621"/>
    <lineage>
        <taxon>Bacteria</taxon>
        <taxon>Bacillati</taxon>
        <taxon>Actinomycetota</taxon>
        <taxon>Actinomycetes</taxon>
        <taxon>Micrococcales</taxon>
        <taxon>Microbacteriaceae</taxon>
        <taxon>Conyzicola</taxon>
    </lineage>
</organism>
<evidence type="ECO:0000313" key="5">
    <source>
        <dbReference type="Proteomes" id="UP000536685"/>
    </source>
</evidence>
<gene>
    <name evidence="4" type="ORF">HD599_001768</name>
</gene>
<dbReference type="AlphaFoldDB" id="A0A841APG5"/>
<dbReference type="Pfam" id="PF17928">
    <property type="entry name" value="TetR_C_22"/>
    <property type="match status" value="1"/>
</dbReference>
<dbReference type="InterPro" id="IPR001647">
    <property type="entry name" value="HTH_TetR"/>
</dbReference>
<evidence type="ECO:0000256" key="2">
    <source>
        <dbReference type="PROSITE-ProRule" id="PRU00335"/>
    </source>
</evidence>
<dbReference type="GO" id="GO:0003700">
    <property type="term" value="F:DNA-binding transcription factor activity"/>
    <property type="evidence" value="ECO:0007669"/>
    <property type="project" value="TreeGrafter"/>
</dbReference>
<feature type="DNA-binding region" description="H-T-H motif" evidence="2">
    <location>
        <begin position="50"/>
        <end position="69"/>
    </location>
</feature>
<dbReference type="Pfam" id="PF00440">
    <property type="entry name" value="TetR_N"/>
    <property type="match status" value="1"/>
</dbReference>
<keyword evidence="5" id="KW-1185">Reference proteome</keyword>
<comment type="caution">
    <text evidence="4">The sequence shown here is derived from an EMBL/GenBank/DDBJ whole genome shotgun (WGS) entry which is preliminary data.</text>
</comment>
<name>A0A841APG5_9MICO</name>
<keyword evidence="1 2" id="KW-0238">DNA-binding</keyword>
<protein>
    <submittedName>
        <fullName evidence="4">AcrR family transcriptional regulator</fullName>
    </submittedName>
</protein>
<dbReference type="Gene3D" id="1.10.357.10">
    <property type="entry name" value="Tetracycline Repressor, domain 2"/>
    <property type="match status" value="1"/>
</dbReference>
<dbReference type="PANTHER" id="PTHR30055:SF226">
    <property type="entry name" value="HTH-TYPE TRANSCRIPTIONAL REGULATOR PKSA"/>
    <property type="match status" value="1"/>
</dbReference>
<accession>A0A841APG5</accession>
<reference evidence="4 5" key="1">
    <citation type="submission" date="2020-08" db="EMBL/GenBank/DDBJ databases">
        <title>Sequencing the genomes of 1000 actinobacteria strains.</title>
        <authorList>
            <person name="Klenk H.-P."/>
        </authorList>
    </citation>
    <scope>NUCLEOTIDE SEQUENCE [LARGE SCALE GENOMIC DNA]</scope>
    <source>
        <strain evidence="4 5">DSM 105784</strain>
    </source>
</reference>